<dbReference type="InterPro" id="IPR001873">
    <property type="entry name" value="ENaC"/>
</dbReference>
<dbReference type="OrthoDB" id="5851074at2759"/>
<sequence>MKALPSITSPQYNFFQPQIIIYVNDNFEQVVDFPRFYLYPHEWNRMHFIARFIELLEHPNDCTNELVGKDANCFVRNWLTANVIDAFNCTVPYLEDTKGISNNLPICEVKVLAENYYNAIQLVHSGAVHSQECVPGCSRWEYGVSLQQSPALQPFVQHEFNLEISFYDLQYEHVYTISVPGFMSQIGGQFGFFLGLSIITMIQIAIYALSAFFTLCVKIPRKLLQQVNVFLKGDYFAQNGTFNNVNLKQSSIDKTRKNIIKINTITGYDNKGANYEETSFGGEQIEQAVNNQRRLSEGVDSPDNICREETPRAASKERTKQLTKQRRVSSNITFSKDKNDNSTSGFTQY</sequence>
<comment type="similarity">
    <text evidence="2 13">Belongs to the amiloride-sensitive sodium channel (TC 1.A.6) family.</text>
</comment>
<keyword evidence="6 15" id="KW-1133">Transmembrane helix</keyword>
<evidence type="ECO:0000256" key="1">
    <source>
        <dbReference type="ARBA" id="ARBA00004141"/>
    </source>
</evidence>
<evidence type="ECO:0000256" key="12">
    <source>
        <dbReference type="ARBA" id="ARBA00023303"/>
    </source>
</evidence>
<proteinExistence type="inferred from homology"/>
<comment type="caution">
    <text evidence="16">The sequence shown here is derived from an EMBL/GenBank/DDBJ whole genome shotgun (WGS) entry which is preliminary data.</text>
</comment>
<evidence type="ECO:0000256" key="2">
    <source>
        <dbReference type="ARBA" id="ARBA00007193"/>
    </source>
</evidence>
<keyword evidence="9 15" id="KW-0472">Membrane</keyword>
<protein>
    <submittedName>
        <fullName evidence="16">Uncharacterized protein</fullName>
    </submittedName>
</protein>
<feature type="transmembrane region" description="Helical" evidence="15">
    <location>
        <begin position="190"/>
        <end position="217"/>
    </location>
</feature>
<dbReference type="GO" id="GO:0016020">
    <property type="term" value="C:membrane"/>
    <property type="evidence" value="ECO:0007669"/>
    <property type="project" value="UniProtKB-SubCell"/>
</dbReference>
<evidence type="ECO:0000256" key="13">
    <source>
        <dbReference type="RuleBase" id="RU000679"/>
    </source>
</evidence>
<name>A0A6V7VUH9_MELEN</name>
<evidence type="ECO:0000256" key="14">
    <source>
        <dbReference type="SAM" id="MobiDB-lite"/>
    </source>
</evidence>
<keyword evidence="10" id="KW-0325">Glycoprotein</keyword>
<evidence type="ECO:0000256" key="11">
    <source>
        <dbReference type="ARBA" id="ARBA00023201"/>
    </source>
</evidence>
<dbReference type="AlphaFoldDB" id="A0A6V7VUH9"/>
<evidence type="ECO:0000313" key="16">
    <source>
        <dbReference type="EMBL" id="CAD2177831.1"/>
    </source>
</evidence>
<evidence type="ECO:0000313" key="17">
    <source>
        <dbReference type="Proteomes" id="UP000580250"/>
    </source>
</evidence>
<keyword evidence="4 13" id="KW-0894">Sodium channel</keyword>
<evidence type="ECO:0000256" key="5">
    <source>
        <dbReference type="ARBA" id="ARBA00022692"/>
    </source>
</evidence>
<keyword evidence="12 13" id="KW-0407">Ion channel</keyword>
<reference evidence="16 17" key="1">
    <citation type="submission" date="2020-08" db="EMBL/GenBank/DDBJ databases">
        <authorList>
            <person name="Koutsovoulos G."/>
            <person name="Danchin GJ E."/>
        </authorList>
    </citation>
    <scope>NUCLEOTIDE SEQUENCE [LARGE SCALE GENOMIC DNA]</scope>
</reference>
<evidence type="ECO:0000256" key="3">
    <source>
        <dbReference type="ARBA" id="ARBA00022448"/>
    </source>
</evidence>
<feature type="region of interest" description="Disordered" evidence="14">
    <location>
        <begin position="293"/>
        <end position="349"/>
    </location>
</feature>
<accession>A0A6V7VUH9</accession>
<evidence type="ECO:0000256" key="9">
    <source>
        <dbReference type="ARBA" id="ARBA00023136"/>
    </source>
</evidence>
<dbReference type="Gene3D" id="1.10.287.770">
    <property type="entry name" value="YojJ-like"/>
    <property type="match status" value="1"/>
</dbReference>
<keyword evidence="3 13" id="KW-0813">Transport</keyword>
<organism evidence="16 17">
    <name type="scientific">Meloidogyne enterolobii</name>
    <name type="common">Root-knot nematode worm</name>
    <name type="synonym">Meloidogyne mayaguensis</name>
    <dbReference type="NCBI Taxonomy" id="390850"/>
    <lineage>
        <taxon>Eukaryota</taxon>
        <taxon>Metazoa</taxon>
        <taxon>Ecdysozoa</taxon>
        <taxon>Nematoda</taxon>
        <taxon>Chromadorea</taxon>
        <taxon>Rhabditida</taxon>
        <taxon>Tylenchina</taxon>
        <taxon>Tylenchomorpha</taxon>
        <taxon>Tylenchoidea</taxon>
        <taxon>Meloidogynidae</taxon>
        <taxon>Meloidogyninae</taxon>
        <taxon>Meloidogyne</taxon>
    </lineage>
</organism>
<evidence type="ECO:0000256" key="15">
    <source>
        <dbReference type="SAM" id="Phobius"/>
    </source>
</evidence>
<dbReference type="Proteomes" id="UP000580250">
    <property type="component" value="Unassembled WGS sequence"/>
</dbReference>
<evidence type="ECO:0000256" key="10">
    <source>
        <dbReference type="ARBA" id="ARBA00023180"/>
    </source>
</evidence>
<evidence type="ECO:0000256" key="8">
    <source>
        <dbReference type="ARBA" id="ARBA00023065"/>
    </source>
</evidence>
<feature type="compositionally biased region" description="Basic and acidic residues" evidence="14">
    <location>
        <begin position="305"/>
        <end position="320"/>
    </location>
</feature>
<dbReference type="EMBL" id="CAJEWN010000306">
    <property type="protein sequence ID" value="CAD2177831.1"/>
    <property type="molecule type" value="Genomic_DNA"/>
</dbReference>
<keyword evidence="5 13" id="KW-0812">Transmembrane</keyword>
<evidence type="ECO:0000256" key="6">
    <source>
        <dbReference type="ARBA" id="ARBA00022989"/>
    </source>
</evidence>
<comment type="subcellular location">
    <subcellularLocation>
        <location evidence="1">Membrane</location>
        <topology evidence="1">Multi-pass membrane protein</topology>
    </subcellularLocation>
</comment>
<evidence type="ECO:0000256" key="4">
    <source>
        <dbReference type="ARBA" id="ARBA00022461"/>
    </source>
</evidence>
<gene>
    <name evidence="16" type="ORF">MENT_LOCUS29728</name>
</gene>
<dbReference type="Pfam" id="PF00858">
    <property type="entry name" value="ASC"/>
    <property type="match status" value="1"/>
</dbReference>
<dbReference type="GO" id="GO:0005272">
    <property type="term" value="F:sodium channel activity"/>
    <property type="evidence" value="ECO:0007669"/>
    <property type="project" value="UniProtKB-KW"/>
</dbReference>
<keyword evidence="8 13" id="KW-0406">Ion transport</keyword>
<keyword evidence="11 13" id="KW-0739">Sodium transport</keyword>
<keyword evidence="7" id="KW-0915">Sodium</keyword>
<evidence type="ECO:0000256" key="7">
    <source>
        <dbReference type="ARBA" id="ARBA00023053"/>
    </source>
</evidence>